<protein>
    <submittedName>
        <fullName evidence="2">Uncharacterized protein</fullName>
    </submittedName>
</protein>
<name>A0A915DMT4_9BILA</name>
<dbReference type="Proteomes" id="UP000887574">
    <property type="component" value="Unplaced"/>
</dbReference>
<proteinExistence type="predicted"/>
<dbReference type="WBParaSite" id="jg21655">
    <property type="protein sequence ID" value="jg21655"/>
    <property type="gene ID" value="jg21655"/>
</dbReference>
<reference evidence="2" key="1">
    <citation type="submission" date="2022-11" db="UniProtKB">
        <authorList>
            <consortium name="WormBaseParasite"/>
        </authorList>
    </citation>
    <scope>IDENTIFICATION</scope>
</reference>
<sequence length="186" mass="20910">MKHRVRFIDKSCARTRCDRACHRSSQLIDHITVAIICHYTGSRNAIERDSGTSTQAINPESQLTLLIHLSAVKLMRHPCHHPSNQSGKQALFIIGNLDMLTMQSQYGIAQYIQIASASTTPMDMAQYVTYVSDTSKDVMNALHFDYDESSMLLSRNGGSMAATCDLHIQTREQSLNIILTEEEMNF</sequence>
<evidence type="ECO:0000313" key="1">
    <source>
        <dbReference type="Proteomes" id="UP000887574"/>
    </source>
</evidence>
<evidence type="ECO:0000313" key="2">
    <source>
        <dbReference type="WBParaSite" id="jg21655"/>
    </source>
</evidence>
<keyword evidence="1" id="KW-1185">Reference proteome</keyword>
<organism evidence="1 2">
    <name type="scientific">Ditylenchus dipsaci</name>
    <dbReference type="NCBI Taxonomy" id="166011"/>
    <lineage>
        <taxon>Eukaryota</taxon>
        <taxon>Metazoa</taxon>
        <taxon>Ecdysozoa</taxon>
        <taxon>Nematoda</taxon>
        <taxon>Chromadorea</taxon>
        <taxon>Rhabditida</taxon>
        <taxon>Tylenchina</taxon>
        <taxon>Tylenchomorpha</taxon>
        <taxon>Sphaerularioidea</taxon>
        <taxon>Anguinidae</taxon>
        <taxon>Anguininae</taxon>
        <taxon>Ditylenchus</taxon>
    </lineage>
</organism>
<dbReference type="AlphaFoldDB" id="A0A915DMT4"/>
<accession>A0A915DMT4</accession>